<gene>
    <name evidence="1" type="ORF">SEV965_LOCUS19165</name>
</gene>
<protein>
    <submittedName>
        <fullName evidence="1">Uncharacterized protein</fullName>
    </submittedName>
</protein>
<evidence type="ECO:0000313" key="1">
    <source>
        <dbReference type="EMBL" id="CAF1164580.1"/>
    </source>
</evidence>
<organism evidence="1 2">
    <name type="scientific">Rotaria sordida</name>
    <dbReference type="NCBI Taxonomy" id="392033"/>
    <lineage>
        <taxon>Eukaryota</taxon>
        <taxon>Metazoa</taxon>
        <taxon>Spiralia</taxon>
        <taxon>Gnathifera</taxon>
        <taxon>Rotifera</taxon>
        <taxon>Eurotatoria</taxon>
        <taxon>Bdelloidea</taxon>
        <taxon>Philodinida</taxon>
        <taxon>Philodinidae</taxon>
        <taxon>Rotaria</taxon>
    </lineage>
</organism>
<dbReference type="AlphaFoldDB" id="A0A814TQG7"/>
<sequence>MNNNNHKSSIRKSSSLSSLNQRTTFDNSILTSTKNLEFILPNYNKDDRRKSIMATPYRSKNIQGFNIMNNTKEQQTSKQKLILRNDGYESDKNLRISRNLYFEAILLLVEGDAKRKYIKNRKQILSFDDFYEFLLLQFDIIDTSISSPNPPQVVNNDFSKPYSSISNKTIDNQTENTTYFSDTINISRQTPTFNSTAKVDFGVINIIGETSDIKSTMNNSSSSIILLDETISDLRRTIVGDLIKNQKVFKSGKDDVRK</sequence>
<reference evidence="1" key="1">
    <citation type="submission" date="2021-02" db="EMBL/GenBank/DDBJ databases">
        <authorList>
            <person name="Nowell W R."/>
        </authorList>
    </citation>
    <scope>NUCLEOTIDE SEQUENCE</scope>
</reference>
<dbReference type="Proteomes" id="UP000663889">
    <property type="component" value="Unassembled WGS sequence"/>
</dbReference>
<name>A0A814TQG7_9BILA</name>
<accession>A0A814TQG7</accession>
<comment type="caution">
    <text evidence="1">The sequence shown here is derived from an EMBL/GenBank/DDBJ whole genome shotgun (WGS) entry which is preliminary data.</text>
</comment>
<dbReference type="EMBL" id="CAJNOU010001179">
    <property type="protein sequence ID" value="CAF1164580.1"/>
    <property type="molecule type" value="Genomic_DNA"/>
</dbReference>
<proteinExistence type="predicted"/>
<evidence type="ECO:0000313" key="2">
    <source>
        <dbReference type="Proteomes" id="UP000663889"/>
    </source>
</evidence>